<proteinExistence type="predicted"/>
<reference evidence="1 2" key="1">
    <citation type="journal article" date="2019" name="Nat. Ecol. Evol.">
        <title>Megaphylogeny resolves global patterns of mushroom evolution.</title>
        <authorList>
            <person name="Varga T."/>
            <person name="Krizsan K."/>
            <person name="Foldi C."/>
            <person name="Dima B."/>
            <person name="Sanchez-Garcia M."/>
            <person name="Sanchez-Ramirez S."/>
            <person name="Szollosi G.J."/>
            <person name="Szarkandi J.G."/>
            <person name="Papp V."/>
            <person name="Albert L."/>
            <person name="Andreopoulos W."/>
            <person name="Angelini C."/>
            <person name="Antonin V."/>
            <person name="Barry K.W."/>
            <person name="Bougher N.L."/>
            <person name="Buchanan P."/>
            <person name="Buyck B."/>
            <person name="Bense V."/>
            <person name="Catcheside P."/>
            <person name="Chovatia M."/>
            <person name="Cooper J."/>
            <person name="Damon W."/>
            <person name="Desjardin D."/>
            <person name="Finy P."/>
            <person name="Geml J."/>
            <person name="Haridas S."/>
            <person name="Hughes K."/>
            <person name="Justo A."/>
            <person name="Karasinski D."/>
            <person name="Kautmanova I."/>
            <person name="Kiss B."/>
            <person name="Kocsube S."/>
            <person name="Kotiranta H."/>
            <person name="LaButti K.M."/>
            <person name="Lechner B.E."/>
            <person name="Liimatainen K."/>
            <person name="Lipzen A."/>
            <person name="Lukacs Z."/>
            <person name="Mihaltcheva S."/>
            <person name="Morgado L.N."/>
            <person name="Niskanen T."/>
            <person name="Noordeloos M.E."/>
            <person name="Ohm R.A."/>
            <person name="Ortiz-Santana B."/>
            <person name="Ovrebo C."/>
            <person name="Racz N."/>
            <person name="Riley R."/>
            <person name="Savchenko A."/>
            <person name="Shiryaev A."/>
            <person name="Soop K."/>
            <person name="Spirin V."/>
            <person name="Szebenyi C."/>
            <person name="Tomsovsky M."/>
            <person name="Tulloss R.E."/>
            <person name="Uehling J."/>
            <person name="Grigoriev I.V."/>
            <person name="Vagvolgyi C."/>
            <person name="Papp T."/>
            <person name="Martin F.M."/>
            <person name="Miettinen O."/>
            <person name="Hibbett D.S."/>
            <person name="Nagy L.G."/>
        </authorList>
    </citation>
    <scope>NUCLEOTIDE SEQUENCE [LARGE SCALE GENOMIC DNA]</scope>
    <source>
        <strain evidence="1 2">NL-1719</strain>
    </source>
</reference>
<protein>
    <submittedName>
        <fullName evidence="1">Uncharacterized protein</fullName>
    </submittedName>
</protein>
<accession>A0ACD3B6U5</accession>
<gene>
    <name evidence="1" type="ORF">BDN72DRAFT_834193</name>
</gene>
<evidence type="ECO:0000313" key="1">
    <source>
        <dbReference type="EMBL" id="TFK73855.1"/>
    </source>
</evidence>
<dbReference type="Proteomes" id="UP000308600">
    <property type="component" value="Unassembled WGS sequence"/>
</dbReference>
<dbReference type="EMBL" id="ML208272">
    <property type="protein sequence ID" value="TFK73855.1"/>
    <property type="molecule type" value="Genomic_DNA"/>
</dbReference>
<evidence type="ECO:0000313" key="2">
    <source>
        <dbReference type="Proteomes" id="UP000308600"/>
    </source>
</evidence>
<keyword evidence="2" id="KW-1185">Reference proteome</keyword>
<sequence length="511" mass="57868">MKTFFRQGLFHKSKGKEKGQPQSSALGSDQEHHPVQDPTGLHHVVMTDTLEAPSCSYSPISGDLPSTEALVTESLADHPSVNHLPSATKNWASLDDCPQEILDQILWFHTPCFSATSEWDIAESVRNFDNTISWLCDLALLSWRWNHAISPLLLSTVLVSVEIPLRKKLANRDQVDETHFHAQVEAVKRHSQSIRHLVLNCRVFRTDPEERRAEILNGFQECLAACTEIQVLDVISLHGILPQVSPLPQTLVAGLFPHISSIHLHSLAIRTEPNDLCPYNAIPIYILNSLSSEVSRRITQLDLQSWHGPLGMWNLSTFQVTLPSLRTLHLSLIQPDAFSNAISVITTLTRSHNESTSISELSLTRGFIQLSNLVALLRINNIGQNLLHLHLQFRWRYPESEPEHAPGVIFAACPQIRHFLFFVPCPITILSAIPPNLVELGLLIYKDVRVNLIYQMVPIVNWSNDPARRRNVKKLLLHWALGVENQKKMRDKKTLKSCNPVLDVEYVEFMW</sequence>
<name>A0ACD3B6U5_9AGAR</name>
<organism evidence="1 2">
    <name type="scientific">Pluteus cervinus</name>
    <dbReference type="NCBI Taxonomy" id="181527"/>
    <lineage>
        <taxon>Eukaryota</taxon>
        <taxon>Fungi</taxon>
        <taxon>Dikarya</taxon>
        <taxon>Basidiomycota</taxon>
        <taxon>Agaricomycotina</taxon>
        <taxon>Agaricomycetes</taxon>
        <taxon>Agaricomycetidae</taxon>
        <taxon>Agaricales</taxon>
        <taxon>Pluteineae</taxon>
        <taxon>Pluteaceae</taxon>
        <taxon>Pluteus</taxon>
    </lineage>
</organism>